<accession>A0A4V5P120</accession>
<dbReference type="RefSeq" id="WP_136837323.1">
    <property type="nucleotide sequence ID" value="NZ_SWBQ01000005.1"/>
</dbReference>
<keyword evidence="1" id="KW-1133">Transmembrane helix</keyword>
<evidence type="ECO:0000313" key="2">
    <source>
        <dbReference type="EMBL" id="TKC04330.1"/>
    </source>
</evidence>
<dbReference type="AlphaFoldDB" id="A0A4V5P120"/>
<name>A0A4V5P120_9SPHI</name>
<evidence type="ECO:0000313" key="3">
    <source>
        <dbReference type="Proteomes" id="UP000307244"/>
    </source>
</evidence>
<dbReference type="Proteomes" id="UP000307244">
    <property type="component" value="Unassembled WGS sequence"/>
</dbReference>
<evidence type="ECO:0000256" key="1">
    <source>
        <dbReference type="SAM" id="Phobius"/>
    </source>
</evidence>
<dbReference type="EMBL" id="SWBQ01000005">
    <property type="protein sequence ID" value="TKC04330.1"/>
    <property type="molecule type" value="Genomic_DNA"/>
</dbReference>
<comment type="caution">
    <text evidence="2">The sequence shown here is derived from an EMBL/GenBank/DDBJ whole genome shotgun (WGS) entry which is preliminary data.</text>
</comment>
<dbReference type="OrthoDB" id="836882at2"/>
<keyword evidence="3" id="KW-1185">Reference proteome</keyword>
<keyword evidence="1" id="KW-0812">Transmembrane</keyword>
<dbReference type="SUPFAM" id="SSF46689">
    <property type="entry name" value="Homeodomain-like"/>
    <property type="match status" value="1"/>
</dbReference>
<sequence>MTKRRLNKIRDADATKRKFLDVIGTILTEQGFSAIRTNNIARLLGKDKNLIRYHFGSLNGLLKTYIQDKDYWKPFFERFRFSDNPDAKEIEALFVGLMQENFKVFSASEEMQKIIHWQISEASALMRSISDEREVEGEKLLKMATPYFRESAVNFKAIIALLLGGSYYMVLQHKAINGVVCGIDLNSEKDRADVMVAIEKIVEWSWQFAQENHNDKLQSTEKMNYEFEQLEELSEILIKDPRDATALNKLEKELKRLERVLLKQLLELSNETQISNFLQINLYRMGEICDDHFEPNRKENMVAQAILNLMDHLTSQVEPLLPDTLSLPKLFCKQQSLIYYEKWQFLKNWLQKIGIDEQLLLVTGIPFDQFTHDGKMRWHNYKYLKKYEKVFNETGEELPRDNYELMHLLVGLGFNHVRFENYCTKLLSAKMDGLGGAEAKSLLKTERTKVFQVNLHTKMVFDQDRKPVDEALAKWIDATIKGLTERPQDIQLNPLKLKTRLTAMQLALFEKTLYAHGFYDEPNLDVFSEKIACNFSTKGQDVLSAPSVKSKMYTKDISAIKPLEPMVAAVLEDLRSFLV</sequence>
<gene>
    <name evidence="2" type="ORF">FA047_17245</name>
</gene>
<proteinExistence type="predicted"/>
<dbReference type="InterPro" id="IPR009057">
    <property type="entry name" value="Homeodomain-like_sf"/>
</dbReference>
<feature type="transmembrane region" description="Helical" evidence="1">
    <location>
        <begin position="152"/>
        <end position="171"/>
    </location>
</feature>
<protein>
    <recommendedName>
        <fullName evidence="4">TetR/AcrR family transcriptional regulator</fullName>
    </recommendedName>
</protein>
<reference evidence="2 3" key="1">
    <citation type="submission" date="2019-04" db="EMBL/GenBank/DDBJ databases">
        <title>Pedobacter sp. RP-3-15 sp. nov., isolated from Arctic soil.</title>
        <authorList>
            <person name="Dahal R.H."/>
            <person name="Kim D.-U."/>
        </authorList>
    </citation>
    <scope>NUCLEOTIDE SEQUENCE [LARGE SCALE GENOMIC DNA]</scope>
    <source>
        <strain evidence="2 3">RP-3-15</strain>
    </source>
</reference>
<dbReference type="Gene3D" id="1.10.357.10">
    <property type="entry name" value="Tetracycline Repressor, domain 2"/>
    <property type="match status" value="1"/>
</dbReference>
<organism evidence="2 3">
    <name type="scientific">Pedobacter frigoris</name>
    <dbReference type="NCBI Taxonomy" id="2571272"/>
    <lineage>
        <taxon>Bacteria</taxon>
        <taxon>Pseudomonadati</taxon>
        <taxon>Bacteroidota</taxon>
        <taxon>Sphingobacteriia</taxon>
        <taxon>Sphingobacteriales</taxon>
        <taxon>Sphingobacteriaceae</taxon>
        <taxon>Pedobacter</taxon>
    </lineage>
</organism>
<evidence type="ECO:0008006" key="4">
    <source>
        <dbReference type="Google" id="ProtNLM"/>
    </source>
</evidence>
<keyword evidence="1" id="KW-0472">Membrane</keyword>